<keyword evidence="2" id="KW-1185">Reference proteome</keyword>
<dbReference type="Proteomes" id="UP000321049">
    <property type="component" value="Unassembled WGS sequence"/>
</dbReference>
<evidence type="ECO:0000313" key="1">
    <source>
        <dbReference type="EMBL" id="GEL97863.1"/>
    </source>
</evidence>
<dbReference type="EMBL" id="BJWH01000005">
    <property type="protein sequence ID" value="GEL97863.1"/>
    <property type="molecule type" value="Genomic_DNA"/>
</dbReference>
<comment type="caution">
    <text evidence="1">The sequence shown here is derived from an EMBL/GenBank/DDBJ whole genome shotgun (WGS) entry which is preliminary data.</text>
</comment>
<name>A0A511JJP4_9CELL</name>
<reference evidence="1 2" key="1">
    <citation type="submission" date="2019-07" db="EMBL/GenBank/DDBJ databases">
        <title>Whole genome shotgun sequence of Cellulomonas terrae NBRC 100819.</title>
        <authorList>
            <person name="Hosoyama A."/>
            <person name="Uohara A."/>
            <person name="Ohji S."/>
            <person name="Ichikawa N."/>
        </authorList>
    </citation>
    <scope>NUCLEOTIDE SEQUENCE [LARGE SCALE GENOMIC DNA]</scope>
    <source>
        <strain evidence="1 2">NBRC 100819</strain>
    </source>
</reference>
<organism evidence="1 2">
    <name type="scientific">Cellulomonas terrae</name>
    <dbReference type="NCBI Taxonomy" id="311234"/>
    <lineage>
        <taxon>Bacteria</taxon>
        <taxon>Bacillati</taxon>
        <taxon>Actinomycetota</taxon>
        <taxon>Actinomycetes</taxon>
        <taxon>Micrococcales</taxon>
        <taxon>Cellulomonadaceae</taxon>
        <taxon>Cellulomonas</taxon>
    </lineage>
</organism>
<gene>
    <name evidence="1" type="ORF">CTE05_14100</name>
</gene>
<dbReference type="RefSeq" id="WP_146845412.1">
    <property type="nucleotide sequence ID" value="NZ_BJWH01000005.1"/>
</dbReference>
<proteinExistence type="predicted"/>
<dbReference type="OrthoDB" id="4832939at2"/>
<accession>A0A511JJP4</accession>
<protein>
    <submittedName>
        <fullName evidence="1">Uncharacterized protein</fullName>
    </submittedName>
</protein>
<evidence type="ECO:0000313" key="2">
    <source>
        <dbReference type="Proteomes" id="UP000321049"/>
    </source>
</evidence>
<sequence length="181" mass="20314">MYLRGAEPGLTVERTDGVGFTAALYVRDRFGLQVGTDIPALTPPVPVRPSTVTVTQADWDGWWAAIEDSPPAQYVAPPPGSSLSALYDEMMDDEHHELVRWVQDQHWESSRVMRAYRADWLSPWIGASPARGRYVTETVPVTGPWCLSLTPRRLLVSVDLMRDHDAMDALWREQLTALEAP</sequence>
<dbReference type="AlphaFoldDB" id="A0A511JJP4"/>